<feature type="compositionally biased region" description="Acidic residues" evidence="1">
    <location>
        <begin position="1047"/>
        <end position="1057"/>
    </location>
</feature>
<feature type="compositionally biased region" description="Basic residues" evidence="1">
    <location>
        <begin position="782"/>
        <end position="793"/>
    </location>
</feature>
<dbReference type="Proteomes" id="UP000398389">
    <property type="component" value="Unassembled WGS sequence"/>
</dbReference>
<evidence type="ECO:0000256" key="1">
    <source>
        <dbReference type="SAM" id="MobiDB-lite"/>
    </source>
</evidence>
<sequence>MSPPTYTPEYISLASISSASPIIDLGPQPQYTLHQHHFLSSSSASTATTLAEMPTSLSSGGSSTAVDSCCLPTNNMAPPLLKTPYTENQTQTSTTPSPFEIFQAWAESNYTDLSSCHWPSSGSASLPSSANTLHSSHLFFSPVDSGSQTYFPSFAELHGQHVSRRVSLPSSASADHRTRVIGAEVWNRLCGVFEHKYFMGGHVDDGDSHTISTAISSTSTSRQISATVRGGAATGIASQEFLTGRPNKHLSVGVLDLENGGTNATIKNDKSTGMPLPVVCDALLLGCKFDLAGCRNYLLDETLDKLYRQLYPINQFSSRTQEPLNSESLDFVLLLYQLCAIAVKTLYEKSTIDTQTPQSAQSLYSNGEQLHAFARSTSQLQCTIFSYSLLVLFWISKEDIISQSFLETGSIDTCSIKYLVEMYSSIFHKQPLETGSQPLFPGPIDVVPHLQRLVWVSLLYHKLCSSCNDKQVFYMQQAFALILEQEYKDACGSFSDKPLPCSSEKMVNLHFFDFDKSRNFQADGMCQLAGDFFQALALIYRAIFNGQFRLQLKDISNYIWELTNKSRMFFVKQDLINLLLEPFCILGELTTSFVKIAQKLNQKQEGHPQSMFPGSTGMSPKPATTIWTDWVLPINSISKSDFEDEVFFPLLWDTSIMDEFSKVCDKKRATEPQDQAEEYCNSIRLHNILKNPAKLYQIFCPLNSINLQEIYSNIMAFDVKNDRAINLLGTSNNSSQLVKHESIFDTGSKKKVKKKRKDGTLVSRGKWNKIGKEQAGTSSSLKGHKKNSRSRYHKAVTEAEVGLLTRMFLGCTLSLTSCASGESATPQPELRFSPQVRLQKKKLSFTGEYLSNQKPRHSEFTINGIDLEELRHVPVESFPRVSPCEPDIPETIGTLTTLRNGNGSWVMSKSILKKPVTPQYSSDDGLSDSNSILSANSKWWLANPVSSASLIEEQQRGNDYEFPENEEVHSCFYPTKTESVNSELKVSADESDMSMDSTMGVTIKGCITGNDTIKLANTSTKKKKKKRVSFKIDDEIINHPPLKSPEFDNDGDVDMSDSDGTKKPSFTQLFEPVKSADSSTSPNFCLTLVPKIEGTTEPNENNIMERSLDETIEEEETPEYDTTKTVSTRSYDSVTSQTKFFYELDRISPKQGYKESSLKRSVKLDVLFNNSAETIIEENPPEEAVYKSLPTLIHPQALRLFEHFPIEESCTYIPDQVPSRAMNTLIRYGDFQPLDHSSTIYVREDNHYPQKYYHHNSPLGTPSSYCLSSESLFSGKVTEQLQSSAATSIDEREVLPLYNGKFS</sequence>
<evidence type="ECO:0000313" key="3">
    <source>
        <dbReference type="Proteomes" id="UP000398389"/>
    </source>
</evidence>
<gene>
    <name evidence="2" type="ORF">SAPINGB_P002865</name>
</gene>
<name>A0A5E8BIN2_9ASCO</name>
<protein>
    <submittedName>
        <fullName evidence="2">Uncharacterized protein</fullName>
    </submittedName>
</protein>
<evidence type="ECO:0000313" key="2">
    <source>
        <dbReference type="EMBL" id="VVT50742.1"/>
    </source>
</evidence>
<feature type="region of interest" description="Disordered" evidence="1">
    <location>
        <begin position="773"/>
        <end position="793"/>
    </location>
</feature>
<accession>A0A5E8BIN2</accession>
<dbReference type="EMBL" id="CABVLU010000002">
    <property type="protein sequence ID" value="VVT50742.1"/>
    <property type="molecule type" value="Genomic_DNA"/>
</dbReference>
<dbReference type="RefSeq" id="XP_031853474.1">
    <property type="nucleotide sequence ID" value="XM_031997583.1"/>
</dbReference>
<keyword evidence="3" id="KW-1185">Reference proteome</keyword>
<dbReference type="GeneID" id="43581683"/>
<feature type="region of interest" description="Disordered" evidence="1">
    <location>
        <begin position="1039"/>
        <end position="1065"/>
    </location>
</feature>
<proteinExistence type="predicted"/>
<organism evidence="2 3">
    <name type="scientific">Magnusiomyces paraingens</name>
    <dbReference type="NCBI Taxonomy" id="2606893"/>
    <lineage>
        <taxon>Eukaryota</taxon>
        <taxon>Fungi</taxon>
        <taxon>Dikarya</taxon>
        <taxon>Ascomycota</taxon>
        <taxon>Saccharomycotina</taxon>
        <taxon>Dipodascomycetes</taxon>
        <taxon>Dipodascales</taxon>
        <taxon>Dipodascaceae</taxon>
        <taxon>Magnusiomyces</taxon>
    </lineage>
</organism>
<reference evidence="2 3" key="1">
    <citation type="submission" date="2019-09" db="EMBL/GenBank/DDBJ databases">
        <authorList>
            <person name="Brejova B."/>
        </authorList>
    </citation>
    <scope>NUCLEOTIDE SEQUENCE [LARGE SCALE GENOMIC DNA]</scope>
</reference>